<comment type="caution">
    <text evidence="6">The sequence shown here is derived from an EMBL/GenBank/DDBJ whole genome shotgun (WGS) entry which is preliminary data.</text>
</comment>
<evidence type="ECO:0000256" key="4">
    <source>
        <dbReference type="HAMAP-Rule" id="MF_01930"/>
    </source>
</evidence>
<protein>
    <recommendedName>
        <fullName evidence="4">Phosphoribosylglycinamide formyltransferase</fullName>
        <ecNumber evidence="4">2.1.2.2</ecNumber>
    </recommendedName>
    <alternativeName>
        <fullName evidence="4">5'-phosphoribosylglycinamide transformylase</fullName>
    </alternativeName>
    <alternativeName>
        <fullName evidence="4">GAR transformylase</fullName>
        <shortName evidence="4">GART</shortName>
    </alternativeName>
</protein>
<comment type="similarity">
    <text evidence="4">Belongs to the GART family.</text>
</comment>
<dbReference type="InterPro" id="IPR002376">
    <property type="entry name" value="Formyl_transf_N"/>
</dbReference>
<dbReference type="GO" id="GO:0004644">
    <property type="term" value="F:phosphoribosylglycinamide formyltransferase activity"/>
    <property type="evidence" value="ECO:0007669"/>
    <property type="project" value="UniProtKB-UniRule"/>
</dbReference>
<feature type="domain" description="Formyl transferase N-terminal" evidence="5">
    <location>
        <begin position="8"/>
        <end position="186"/>
    </location>
</feature>
<evidence type="ECO:0000313" key="6">
    <source>
        <dbReference type="EMBL" id="OGI43393.1"/>
    </source>
</evidence>
<dbReference type="NCBIfam" id="TIGR00639">
    <property type="entry name" value="PurN"/>
    <property type="match status" value="1"/>
</dbReference>
<accession>A0A1F6TE26</accession>
<dbReference type="AlphaFoldDB" id="A0A1F6TE26"/>
<dbReference type="Proteomes" id="UP000177925">
    <property type="component" value="Unassembled WGS sequence"/>
</dbReference>
<dbReference type="PANTHER" id="PTHR43369">
    <property type="entry name" value="PHOSPHORIBOSYLGLYCINAMIDE FORMYLTRANSFERASE"/>
    <property type="match status" value="1"/>
</dbReference>
<comment type="catalytic activity">
    <reaction evidence="4">
        <text>N(1)-(5-phospho-beta-D-ribosyl)glycinamide + (6R)-10-formyltetrahydrofolate = N(2)-formyl-N(1)-(5-phospho-beta-D-ribosyl)glycinamide + (6S)-5,6,7,8-tetrahydrofolate + H(+)</text>
        <dbReference type="Rhea" id="RHEA:15053"/>
        <dbReference type="ChEBI" id="CHEBI:15378"/>
        <dbReference type="ChEBI" id="CHEBI:57453"/>
        <dbReference type="ChEBI" id="CHEBI:143788"/>
        <dbReference type="ChEBI" id="CHEBI:147286"/>
        <dbReference type="ChEBI" id="CHEBI:195366"/>
        <dbReference type="EC" id="2.1.2.2"/>
    </reaction>
</comment>
<dbReference type="EC" id="2.1.2.2" evidence="4"/>
<dbReference type="HAMAP" id="MF_01930">
    <property type="entry name" value="PurN"/>
    <property type="match status" value="1"/>
</dbReference>
<comment type="function">
    <text evidence="4">Catalyzes the transfer of a formyl group from 10-formyltetrahydrofolate to 5-phospho-ribosyl-glycinamide (GAR), producing 5-phospho-ribosyl-N-formylglycinamide (FGAR) and tetrahydrofolate.</text>
</comment>
<dbReference type="SUPFAM" id="SSF53328">
    <property type="entry name" value="Formyltransferase"/>
    <property type="match status" value="1"/>
</dbReference>
<sequence>MNSAPAPVVILISGRGSNLQAIVEASRTGRLPIAIRAVISNNPTAPGLEIARAAGLVTQAVDHRAFTDRAAFDRALMEAIDRHAPRLVVLAGFLRILGKPFIDHYTGRLMNIHPSLLPAFKGLDTHARALAAGVKRHGASVHFVGNDVDGGPVIIQAEVPVVPGDDAETLAARVLAEEHRILPLAIRWFVENRLSVRDGRVLLDGQVRPEQHLVAAPPTGTH</sequence>
<keyword evidence="3 4" id="KW-0658">Purine biosynthesis</keyword>
<dbReference type="UniPathway" id="UPA00074">
    <property type="reaction ID" value="UER00126"/>
</dbReference>
<evidence type="ECO:0000259" key="5">
    <source>
        <dbReference type="Pfam" id="PF00551"/>
    </source>
</evidence>
<dbReference type="PANTHER" id="PTHR43369:SF2">
    <property type="entry name" value="PHOSPHORIBOSYLGLYCINAMIDE FORMYLTRANSFERASE"/>
    <property type="match status" value="1"/>
</dbReference>
<feature type="binding site" evidence="4">
    <location>
        <begin position="94"/>
        <end position="97"/>
    </location>
    <ligand>
        <name>(6R)-10-formyltetrahydrofolate</name>
        <dbReference type="ChEBI" id="CHEBI:195366"/>
    </ligand>
</feature>
<feature type="binding site" evidence="4">
    <location>
        <position position="111"/>
    </location>
    <ligand>
        <name>(6R)-10-formyltetrahydrofolate</name>
        <dbReference type="ChEBI" id="CHEBI:195366"/>
    </ligand>
</feature>
<feature type="active site" description="Proton donor" evidence="4">
    <location>
        <position position="113"/>
    </location>
</feature>
<feature type="site" description="Raises pKa of active site His" evidence="4">
    <location>
        <position position="149"/>
    </location>
</feature>
<dbReference type="GO" id="GO:0005829">
    <property type="term" value="C:cytosol"/>
    <property type="evidence" value="ECO:0007669"/>
    <property type="project" value="TreeGrafter"/>
</dbReference>
<evidence type="ECO:0000313" key="7">
    <source>
        <dbReference type="Proteomes" id="UP000177925"/>
    </source>
</evidence>
<reference evidence="6 7" key="1">
    <citation type="journal article" date="2016" name="Nat. Commun.">
        <title>Thousands of microbial genomes shed light on interconnected biogeochemical processes in an aquifer system.</title>
        <authorList>
            <person name="Anantharaman K."/>
            <person name="Brown C.T."/>
            <person name="Hug L.A."/>
            <person name="Sharon I."/>
            <person name="Castelle C.J."/>
            <person name="Probst A.J."/>
            <person name="Thomas B.C."/>
            <person name="Singh A."/>
            <person name="Wilkins M.J."/>
            <person name="Karaoz U."/>
            <person name="Brodie E.L."/>
            <person name="Williams K.H."/>
            <person name="Hubbard S.S."/>
            <person name="Banfield J.F."/>
        </authorList>
    </citation>
    <scope>NUCLEOTIDE SEQUENCE [LARGE SCALE GENOMIC DNA]</scope>
</reference>
<dbReference type="Pfam" id="PF00551">
    <property type="entry name" value="Formyl_trans_N"/>
    <property type="match status" value="1"/>
</dbReference>
<organism evidence="6 7">
    <name type="scientific">Candidatus Muproteobacteria bacterium RBG_16_64_11</name>
    <dbReference type="NCBI Taxonomy" id="1817758"/>
    <lineage>
        <taxon>Bacteria</taxon>
        <taxon>Pseudomonadati</taxon>
        <taxon>Pseudomonadota</taxon>
        <taxon>Candidatus Muproteobacteria</taxon>
    </lineage>
</organism>
<proteinExistence type="inferred from homology"/>
<comment type="pathway">
    <text evidence="1 4">Purine metabolism; IMP biosynthesis via de novo pathway; N(2)-formyl-N(1)-(5-phospho-D-ribosyl)glycinamide from N(1)-(5-phospho-D-ribosyl)glycinamide (10-formyl THF route): step 1/1.</text>
</comment>
<feature type="binding site" evidence="4">
    <location>
        <begin position="16"/>
        <end position="18"/>
    </location>
    <ligand>
        <name>N(1)-(5-phospho-beta-D-ribosyl)glycinamide</name>
        <dbReference type="ChEBI" id="CHEBI:143788"/>
    </ligand>
</feature>
<dbReference type="CDD" id="cd08645">
    <property type="entry name" value="FMT_core_GART"/>
    <property type="match status" value="1"/>
</dbReference>
<evidence type="ECO:0000256" key="2">
    <source>
        <dbReference type="ARBA" id="ARBA00022679"/>
    </source>
</evidence>
<dbReference type="InterPro" id="IPR004607">
    <property type="entry name" value="GART"/>
</dbReference>
<dbReference type="GO" id="GO:0006189">
    <property type="term" value="P:'de novo' IMP biosynthetic process"/>
    <property type="evidence" value="ECO:0007669"/>
    <property type="project" value="UniProtKB-UniRule"/>
</dbReference>
<dbReference type="STRING" id="1817758.A2150_04360"/>
<name>A0A1F6TE26_9PROT</name>
<dbReference type="Gene3D" id="3.40.50.170">
    <property type="entry name" value="Formyl transferase, N-terminal domain"/>
    <property type="match status" value="1"/>
</dbReference>
<dbReference type="EMBL" id="MFSS01000058">
    <property type="protein sequence ID" value="OGI43393.1"/>
    <property type="molecule type" value="Genomic_DNA"/>
</dbReference>
<dbReference type="InterPro" id="IPR036477">
    <property type="entry name" value="Formyl_transf_N_sf"/>
</dbReference>
<keyword evidence="2 4" id="KW-0808">Transferase</keyword>
<feature type="binding site" evidence="4">
    <location>
        <position position="69"/>
    </location>
    <ligand>
        <name>(6R)-10-formyltetrahydrofolate</name>
        <dbReference type="ChEBI" id="CHEBI:195366"/>
    </ligand>
</feature>
<evidence type="ECO:0000256" key="1">
    <source>
        <dbReference type="ARBA" id="ARBA00005054"/>
    </source>
</evidence>
<evidence type="ECO:0000256" key="3">
    <source>
        <dbReference type="ARBA" id="ARBA00022755"/>
    </source>
</evidence>
<gene>
    <name evidence="4" type="primary">purN</name>
    <name evidence="6" type="ORF">A2150_04360</name>
</gene>